<gene>
    <name evidence="1" type="ORF">SNEC2469_LOCUS27392</name>
</gene>
<reference evidence="1" key="1">
    <citation type="submission" date="2021-02" db="EMBL/GenBank/DDBJ databases">
        <authorList>
            <person name="Dougan E. K."/>
            <person name="Rhodes N."/>
            <person name="Thang M."/>
            <person name="Chan C."/>
        </authorList>
    </citation>
    <scope>NUCLEOTIDE SEQUENCE</scope>
</reference>
<protein>
    <submittedName>
        <fullName evidence="1">Uncharacterized protein</fullName>
    </submittedName>
</protein>
<accession>A0A813AF45</accession>
<sequence length="75" mass="9292">MRTSAAANSIYEHGMQYLRSHVLLCKLSMRMEKLHWHVRPKVHAFAHQLRDCKRRRFNIRHHHTFREEDAMRWLK</sequence>
<evidence type="ECO:0000313" key="1">
    <source>
        <dbReference type="EMBL" id="CAE7862759.1"/>
    </source>
</evidence>
<dbReference type="AlphaFoldDB" id="A0A813AF45"/>
<keyword evidence="2" id="KW-1185">Reference proteome</keyword>
<name>A0A813AF45_9DINO</name>
<feature type="non-terminal residue" evidence="1">
    <location>
        <position position="1"/>
    </location>
</feature>
<proteinExistence type="predicted"/>
<dbReference type="OrthoDB" id="10268462at2759"/>
<comment type="caution">
    <text evidence="1">The sequence shown here is derived from an EMBL/GenBank/DDBJ whole genome shotgun (WGS) entry which is preliminary data.</text>
</comment>
<organism evidence="1 2">
    <name type="scientific">Symbiodinium necroappetens</name>
    <dbReference type="NCBI Taxonomy" id="1628268"/>
    <lineage>
        <taxon>Eukaryota</taxon>
        <taxon>Sar</taxon>
        <taxon>Alveolata</taxon>
        <taxon>Dinophyceae</taxon>
        <taxon>Suessiales</taxon>
        <taxon>Symbiodiniaceae</taxon>
        <taxon>Symbiodinium</taxon>
    </lineage>
</organism>
<evidence type="ECO:0000313" key="2">
    <source>
        <dbReference type="Proteomes" id="UP000601435"/>
    </source>
</evidence>
<dbReference type="Proteomes" id="UP000601435">
    <property type="component" value="Unassembled WGS sequence"/>
</dbReference>
<dbReference type="EMBL" id="CAJNJA010057592">
    <property type="protein sequence ID" value="CAE7862759.1"/>
    <property type="molecule type" value="Genomic_DNA"/>
</dbReference>